<proteinExistence type="predicted"/>
<protein>
    <submittedName>
        <fullName evidence="1">Uncharacterized protein</fullName>
    </submittedName>
</protein>
<dbReference type="HOGENOM" id="CLU_1632295_0_0_9"/>
<organism evidence="1 2">
    <name type="scientific">Caldicellulosiruptor hydrothermalis (strain DSM 18901 / VKM B-2411 / 108)</name>
    <dbReference type="NCBI Taxonomy" id="632292"/>
    <lineage>
        <taxon>Bacteria</taxon>
        <taxon>Bacillati</taxon>
        <taxon>Bacillota</taxon>
        <taxon>Bacillota incertae sedis</taxon>
        <taxon>Caldicellulosiruptorales</taxon>
        <taxon>Caldicellulosiruptoraceae</taxon>
        <taxon>Caldicellulosiruptor</taxon>
    </lineage>
</organism>
<dbReference type="AlphaFoldDB" id="E4QBY9"/>
<reference key="1">
    <citation type="submission" date="2010-09" db="EMBL/GenBank/DDBJ databases">
        <title>Complete sequence of Caldicellulosiruptor hydrothermalis 108.</title>
        <authorList>
            <consortium name="US DOE Joint Genome Institute"/>
            <person name="Lucas S."/>
            <person name="Copeland A."/>
            <person name="Lapidus A."/>
            <person name="Cheng J.-F."/>
            <person name="Bruce D."/>
            <person name="Goodwin L."/>
            <person name="Pitluck S."/>
            <person name="Davenport K."/>
            <person name="Detter J.C."/>
            <person name="Han C."/>
            <person name="Tapia R."/>
            <person name="Land M."/>
            <person name="Hauser L."/>
            <person name="Chang Y.-J."/>
            <person name="Jeffries C."/>
            <person name="Kyrpides N."/>
            <person name="Ivanova N."/>
            <person name="Mikhailova N."/>
            <person name="Blumer-Schuette S.E."/>
            <person name="Kelly R.M."/>
            <person name="Woyke T."/>
        </authorList>
    </citation>
    <scope>NUCLEOTIDE SEQUENCE</scope>
    <source>
        <strain>108</strain>
    </source>
</reference>
<evidence type="ECO:0000313" key="2">
    <source>
        <dbReference type="Proteomes" id="UP000006890"/>
    </source>
</evidence>
<gene>
    <name evidence="1" type="ordered locus">Calhy_0415</name>
</gene>
<accession>E4QBY9</accession>
<sequence>MLEFQKVLQRVIQLAEEREKAYMRYCTLLYGQYNNTSSIALDKVMEKEFSCPTEIESCREVWLTKEIKLRRFLYGLPERTVQMIVTVAYFGRDRDPSILNWLRGSRHWERKEIEIDQIVSKLRLGKYLRDGLELLQNPKFKGMFLKNAGIYNNEQQIGQKGE</sequence>
<dbReference type="KEGG" id="chd:Calhy_0415"/>
<reference evidence="1 2" key="2">
    <citation type="journal article" date="2011" name="J. Bacteriol.">
        <title>Complete genome sequences for the anaerobic, extremely thermophilic plant biomass-degrading bacteria Caldicellulosiruptor hydrothermalis, Caldicellulosiruptor kristjanssonii, Caldicellulosiruptor kronotskyensis, Caldicellulosiruptor owensenis, and Caldicellulosiruptor lactoaceticus.</title>
        <authorList>
            <person name="Blumer-Schuette S.E."/>
            <person name="Ozdemir I."/>
            <person name="Mistry D."/>
            <person name="Lucas S."/>
            <person name="Lapidus A."/>
            <person name="Cheng J.F."/>
            <person name="Goodwin L.A."/>
            <person name="Pitluck S."/>
            <person name="Land M.L."/>
            <person name="Hauser L.J."/>
            <person name="Woyke T."/>
            <person name="Mikhailova N."/>
            <person name="Pati A."/>
            <person name="Kyrpides N.C."/>
            <person name="Ivanova N."/>
            <person name="Detter J.C."/>
            <person name="Walston-Davenport K."/>
            <person name="Han S."/>
            <person name="Adams M.W."/>
            <person name="Kelly R.M."/>
        </authorList>
    </citation>
    <scope>NUCLEOTIDE SEQUENCE [LARGE SCALE GENOMIC DNA]</scope>
    <source>
        <strain evidence="2">DSM 18901 / VKM B-2411 / 108</strain>
    </source>
</reference>
<name>E4QBY9_CALH1</name>
<evidence type="ECO:0000313" key="1">
    <source>
        <dbReference type="EMBL" id="ADQ06163.1"/>
    </source>
</evidence>
<keyword evidence="2" id="KW-1185">Reference proteome</keyword>
<dbReference type="EMBL" id="CP002219">
    <property type="protein sequence ID" value="ADQ06163.1"/>
    <property type="molecule type" value="Genomic_DNA"/>
</dbReference>
<dbReference type="Proteomes" id="UP000006890">
    <property type="component" value="Chromosome"/>
</dbReference>
<dbReference type="RefSeq" id="WP_013402372.1">
    <property type="nucleotide sequence ID" value="NC_014652.1"/>
</dbReference>
<dbReference type="STRING" id="632292.Calhy_0415"/>